<dbReference type="PANTHER" id="PTHR12570">
    <property type="match status" value="1"/>
</dbReference>
<dbReference type="GO" id="GO:0015095">
    <property type="term" value="F:magnesium ion transmembrane transporter activity"/>
    <property type="evidence" value="ECO:0007669"/>
    <property type="project" value="InterPro"/>
</dbReference>
<accession>A0A8J5QT50</accession>
<keyword evidence="4 6" id="KW-0472">Membrane</keyword>
<dbReference type="InterPro" id="IPR008521">
    <property type="entry name" value="Mg_trans_NIPA"/>
</dbReference>
<feature type="region of interest" description="Disordered" evidence="5">
    <location>
        <begin position="437"/>
        <end position="482"/>
    </location>
</feature>
<feature type="transmembrane region" description="Helical" evidence="6">
    <location>
        <begin position="294"/>
        <end position="313"/>
    </location>
</feature>
<proteinExistence type="predicted"/>
<dbReference type="GO" id="GO:0016020">
    <property type="term" value="C:membrane"/>
    <property type="evidence" value="ECO:0007669"/>
    <property type="project" value="UniProtKB-SubCell"/>
</dbReference>
<comment type="subcellular location">
    <subcellularLocation>
        <location evidence="1">Membrane</location>
        <topology evidence="1">Multi-pass membrane protein</topology>
    </subcellularLocation>
</comment>
<organism evidence="7 8">
    <name type="scientific">[Candida] subhashii</name>
    <dbReference type="NCBI Taxonomy" id="561895"/>
    <lineage>
        <taxon>Eukaryota</taxon>
        <taxon>Fungi</taxon>
        <taxon>Dikarya</taxon>
        <taxon>Ascomycota</taxon>
        <taxon>Saccharomycotina</taxon>
        <taxon>Pichiomycetes</taxon>
        <taxon>Debaryomycetaceae</taxon>
        <taxon>Spathaspora</taxon>
    </lineage>
</organism>
<gene>
    <name evidence="7" type="ORF">J8A68_000511</name>
</gene>
<evidence type="ECO:0000256" key="1">
    <source>
        <dbReference type="ARBA" id="ARBA00004141"/>
    </source>
</evidence>
<dbReference type="GeneID" id="73467312"/>
<evidence type="ECO:0000256" key="2">
    <source>
        <dbReference type="ARBA" id="ARBA00022692"/>
    </source>
</evidence>
<dbReference type="RefSeq" id="XP_049266120.1">
    <property type="nucleotide sequence ID" value="XM_049409165.1"/>
</dbReference>
<comment type="caution">
    <text evidence="7">The sequence shown here is derived from an EMBL/GenBank/DDBJ whole genome shotgun (WGS) entry which is preliminary data.</text>
</comment>
<keyword evidence="8" id="KW-1185">Reference proteome</keyword>
<protein>
    <recommendedName>
        <fullName evidence="9">Magnesium transporter</fullName>
    </recommendedName>
</protein>
<evidence type="ECO:0000256" key="5">
    <source>
        <dbReference type="SAM" id="MobiDB-lite"/>
    </source>
</evidence>
<dbReference type="PANTHER" id="PTHR12570:SF86">
    <property type="entry name" value="ADR321CP"/>
    <property type="match status" value="1"/>
</dbReference>
<feature type="compositionally biased region" description="Polar residues" evidence="5">
    <location>
        <begin position="437"/>
        <end position="446"/>
    </location>
</feature>
<feature type="transmembrane region" description="Helical" evidence="6">
    <location>
        <begin position="169"/>
        <end position="191"/>
    </location>
</feature>
<dbReference type="EMBL" id="JAGSYN010000045">
    <property type="protein sequence ID" value="KAG7665888.1"/>
    <property type="molecule type" value="Genomic_DNA"/>
</dbReference>
<evidence type="ECO:0000313" key="8">
    <source>
        <dbReference type="Proteomes" id="UP000694255"/>
    </source>
</evidence>
<evidence type="ECO:0000256" key="3">
    <source>
        <dbReference type="ARBA" id="ARBA00022989"/>
    </source>
</evidence>
<evidence type="ECO:0008006" key="9">
    <source>
        <dbReference type="Google" id="ProtNLM"/>
    </source>
</evidence>
<feature type="transmembrane region" description="Helical" evidence="6">
    <location>
        <begin position="263"/>
        <end position="282"/>
    </location>
</feature>
<feature type="transmembrane region" description="Helical" evidence="6">
    <location>
        <begin position="91"/>
        <end position="112"/>
    </location>
</feature>
<reference evidence="7 8" key="1">
    <citation type="journal article" date="2021" name="DNA Res.">
        <title>Genome analysis of Candida subhashii reveals its hybrid nature and dual mitochondrial genome conformations.</title>
        <authorList>
            <person name="Mixao V."/>
            <person name="Hegedusova E."/>
            <person name="Saus E."/>
            <person name="Pryszcz L.P."/>
            <person name="Cillingova A."/>
            <person name="Nosek J."/>
            <person name="Gabaldon T."/>
        </authorList>
    </citation>
    <scope>NUCLEOTIDE SEQUENCE [LARGE SCALE GENOMIC DNA]</scope>
    <source>
        <strain evidence="7 8">CBS 10753</strain>
    </source>
</reference>
<evidence type="ECO:0000256" key="6">
    <source>
        <dbReference type="SAM" id="Phobius"/>
    </source>
</evidence>
<feature type="transmembrane region" description="Helical" evidence="6">
    <location>
        <begin position="65"/>
        <end position="85"/>
    </location>
</feature>
<dbReference type="Proteomes" id="UP000694255">
    <property type="component" value="Unassembled WGS sequence"/>
</dbReference>
<evidence type="ECO:0000313" key="7">
    <source>
        <dbReference type="EMBL" id="KAG7665888.1"/>
    </source>
</evidence>
<keyword evidence="3 6" id="KW-1133">Transmembrane helix</keyword>
<feature type="transmembrane region" description="Helical" evidence="6">
    <location>
        <begin position="6"/>
        <end position="29"/>
    </location>
</feature>
<feature type="transmembrane region" description="Helical" evidence="6">
    <location>
        <begin position="325"/>
        <end position="347"/>
    </location>
</feature>
<dbReference type="OrthoDB" id="2504919at2759"/>
<name>A0A8J5QT50_9ASCO</name>
<dbReference type="AlphaFoldDB" id="A0A8J5QT50"/>
<feature type="transmembrane region" description="Helical" evidence="6">
    <location>
        <begin position="121"/>
        <end position="139"/>
    </location>
</feature>
<keyword evidence="2 6" id="KW-0812">Transmembrane</keyword>
<evidence type="ECO:0000256" key="4">
    <source>
        <dbReference type="ARBA" id="ARBA00023136"/>
    </source>
</evidence>
<sequence>MPLTSASSIVLGCSVAVVSSGIQSLGITLQRKSHLLHLIPSTTHGQLHTHRQSYQYHHQKYKRNMWLFGFLLFIIANILGSIIQITTLPLIILSPLQSIGLIFNSILSCLLLPGEYFARKLWIGTIIISIGAFIIAYNGNIPSLPEPIPPPTVDERFYNIVIRLSQKSFLIWFIGTFVGMIVLLLINKYYLNKRIQSTQQQQSILKRDVVVFVNKYQFLKGINYGLISGALTAHTFLFAKSIIDVIIESLLNDKHHLLPIKNALPYVLLITMLLIVGLQLTAFNLGLAEISTGILYPLCFLVYNLINLINDLIFNSLLSSHRMTIIQFLWILFGLFGVLCGVVILSWDSAFTSECEQQQLQQEQQEEHEEQADIPIDENLMFLKFPYNMMSPSRKGSYIVNPKNIIDENTGLLTESASSDDSIHSMVKHYCSIGSNETNSNTLTSGHNEEREESPLTGQEDSGVVIIEDDRSGGRRRSRSMTFEQTELLKSVGNL</sequence>